<dbReference type="STRING" id="1262450.S3BZD4"/>
<dbReference type="Gene3D" id="3.10.50.10">
    <property type="match status" value="1"/>
</dbReference>
<comment type="similarity">
    <text evidence="1">Belongs to the glycosyl hydrolase 18 family. Chitinase class V subfamily.</text>
</comment>
<dbReference type="GO" id="GO:0005975">
    <property type="term" value="P:carbohydrate metabolic process"/>
    <property type="evidence" value="ECO:0007669"/>
    <property type="project" value="InterPro"/>
</dbReference>
<dbReference type="SMART" id="SM00636">
    <property type="entry name" value="Glyco_18"/>
    <property type="match status" value="1"/>
</dbReference>
<dbReference type="PANTHER" id="PTHR11177">
    <property type="entry name" value="CHITINASE"/>
    <property type="match status" value="1"/>
</dbReference>
<dbReference type="EC" id="3.2.1.14" evidence="2"/>
<feature type="domain" description="GH18" evidence="3">
    <location>
        <begin position="15"/>
        <end position="355"/>
    </location>
</feature>
<dbReference type="InterPro" id="IPR029070">
    <property type="entry name" value="Chitinase_insertion_sf"/>
</dbReference>
<sequence length="355" mass="38459">MSSRRPRTSRSNIMFTNAVYFPNEALYHGHTPAQLNYSCISLVYYAFAKVTSAGHVFLSDECADMNSPCDGVMGGLGSLMHLKTQHPHLQVILSIGGAESSDVYPEVAADPVRRDNFAQSVHGLIEASGLDGIDINWVYPCGAQQGADFLSLLLQVRMYLAPDQYLVAASLPAAKDLLQYFDLQQIAEYVDLINLAAYDLYGPWSSRSGHHAQLYSTSKDEPSGSGSVQYLMNKGVSAKKILLGVPMYGRNFLGVTGPGHRFTPDVSSQSDGTIGYCHLPSRGTREQVDKRAVAAHCSGGDGGFVSYDNPETVKIKAAFCKQKALGGLFYWSTPSDSPERKRSLIAAGFNTLHGA</sequence>
<dbReference type="InterPro" id="IPR011583">
    <property type="entry name" value="Chitinase_II/V-like_cat"/>
</dbReference>
<organism evidence="4 5">
    <name type="scientific">Ophiostoma piceae (strain UAMH 11346)</name>
    <name type="common">Sap stain fungus</name>
    <dbReference type="NCBI Taxonomy" id="1262450"/>
    <lineage>
        <taxon>Eukaryota</taxon>
        <taxon>Fungi</taxon>
        <taxon>Dikarya</taxon>
        <taxon>Ascomycota</taxon>
        <taxon>Pezizomycotina</taxon>
        <taxon>Sordariomycetes</taxon>
        <taxon>Sordariomycetidae</taxon>
        <taxon>Ophiostomatales</taxon>
        <taxon>Ophiostomataceae</taxon>
        <taxon>Ophiostoma</taxon>
    </lineage>
</organism>
<dbReference type="EMBL" id="KE148159">
    <property type="protein sequence ID" value="EPE04816.1"/>
    <property type="molecule type" value="Genomic_DNA"/>
</dbReference>
<dbReference type="AlphaFoldDB" id="S3BZD4"/>
<proteinExistence type="inferred from homology"/>
<dbReference type="eggNOG" id="KOG2806">
    <property type="taxonomic scope" value="Eukaryota"/>
</dbReference>
<evidence type="ECO:0000256" key="1">
    <source>
        <dbReference type="ARBA" id="ARBA00008682"/>
    </source>
</evidence>
<keyword evidence="4" id="KW-0378">Hydrolase</keyword>
<evidence type="ECO:0000259" key="3">
    <source>
        <dbReference type="PROSITE" id="PS51910"/>
    </source>
</evidence>
<dbReference type="GO" id="GO:0005576">
    <property type="term" value="C:extracellular region"/>
    <property type="evidence" value="ECO:0007669"/>
    <property type="project" value="TreeGrafter"/>
</dbReference>
<dbReference type="PROSITE" id="PS51910">
    <property type="entry name" value="GH18_2"/>
    <property type="match status" value="1"/>
</dbReference>
<dbReference type="OrthoDB" id="76388at2759"/>
<gene>
    <name evidence="4" type="ORF">F503_06365</name>
</gene>
<dbReference type="InterPro" id="IPR001223">
    <property type="entry name" value="Glyco_hydro18_cat"/>
</dbReference>
<dbReference type="Gene3D" id="3.20.20.80">
    <property type="entry name" value="Glycosidases"/>
    <property type="match status" value="1"/>
</dbReference>
<name>S3BZD4_OPHP1</name>
<reference evidence="4 5" key="1">
    <citation type="journal article" date="2013" name="BMC Genomics">
        <title>The genome and transcriptome of the pine saprophyte Ophiostoma piceae, and a comparison with the bark beetle-associated pine pathogen Grosmannia clavigera.</title>
        <authorList>
            <person name="Haridas S."/>
            <person name="Wang Y."/>
            <person name="Lim L."/>
            <person name="Massoumi Alamouti S."/>
            <person name="Jackman S."/>
            <person name="Docking R."/>
            <person name="Robertson G."/>
            <person name="Birol I."/>
            <person name="Bohlmann J."/>
            <person name="Breuil C."/>
        </authorList>
    </citation>
    <scope>NUCLEOTIDE SEQUENCE [LARGE SCALE GENOMIC DNA]</scope>
    <source>
        <strain evidence="4 5">UAMH 11346</strain>
    </source>
</reference>
<dbReference type="SUPFAM" id="SSF54556">
    <property type="entry name" value="Chitinase insertion domain"/>
    <property type="match status" value="1"/>
</dbReference>
<dbReference type="OMA" id="CQVIADG"/>
<dbReference type="VEuPathDB" id="FungiDB:F503_06365"/>
<protein>
    <recommendedName>
        <fullName evidence="2">chitinase</fullName>
        <ecNumber evidence="2">3.2.1.14</ecNumber>
    </recommendedName>
</protein>
<dbReference type="GO" id="GO:0006032">
    <property type="term" value="P:chitin catabolic process"/>
    <property type="evidence" value="ECO:0007669"/>
    <property type="project" value="TreeGrafter"/>
</dbReference>
<evidence type="ECO:0000256" key="2">
    <source>
        <dbReference type="ARBA" id="ARBA00012729"/>
    </source>
</evidence>
<accession>S3BZD4</accession>
<dbReference type="Pfam" id="PF00704">
    <property type="entry name" value="Glyco_hydro_18"/>
    <property type="match status" value="1"/>
</dbReference>
<dbReference type="SUPFAM" id="SSF51445">
    <property type="entry name" value="(Trans)glycosidases"/>
    <property type="match status" value="1"/>
</dbReference>
<dbReference type="GO" id="GO:0008061">
    <property type="term" value="F:chitin binding"/>
    <property type="evidence" value="ECO:0007669"/>
    <property type="project" value="InterPro"/>
</dbReference>
<dbReference type="InterPro" id="IPR050314">
    <property type="entry name" value="Glycosyl_Hydrlase_18"/>
</dbReference>
<evidence type="ECO:0000313" key="5">
    <source>
        <dbReference type="Proteomes" id="UP000016923"/>
    </source>
</evidence>
<dbReference type="PANTHER" id="PTHR11177:SF228">
    <property type="entry name" value="CHITINASE"/>
    <property type="match status" value="1"/>
</dbReference>
<evidence type="ECO:0000313" key="4">
    <source>
        <dbReference type="EMBL" id="EPE04816.1"/>
    </source>
</evidence>
<dbReference type="HOGENOM" id="CLU_002833_1_2_1"/>
<keyword evidence="5" id="KW-1185">Reference proteome</keyword>
<dbReference type="InterPro" id="IPR017853">
    <property type="entry name" value="GH"/>
</dbReference>
<dbReference type="Proteomes" id="UP000016923">
    <property type="component" value="Unassembled WGS sequence"/>
</dbReference>
<dbReference type="GO" id="GO:0008843">
    <property type="term" value="F:endochitinase activity"/>
    <property type="evidence" value="ECO:0007669"/>
    <property type="project" value="UniProtKB-EC"/>
</dbReference>